<dbReference type="InterPro" id="IPR011047">
    <property type="entry name" value="Quinoprotein_ADH-like_sf"/>
</dbReference>
<dbReference type="EMBL" id="SIHI01000001">
    <property type="protein sequence ID" value="TWT57284.1"/>
    <property type="molecule type" value="Genomic_DNA"/>
</dbReference>
<name>A0A5C5X2D6_9PLAN</name>
<comment type="caution">
    <text evidence="1">The sequence shown here is derived from an EMBL/GenBank/DDBJ whole genome shotgun (WGS) entry which is preliminary data.</text>
</comment>
<organism evidence="1 2">
    <name type="scientific">Thalassoglobus neptunius</name>
    <dbReference type="NCBI Taxonomy" id="1938619"/>
    <lineage>
        <taxon>Bacteria</taxon>
        <taxon>Pseudomonadati</taxon>
        <taxon>Planctomycetota</taxon>
        <taxon>Planctomycetia</taxon>
        <taxon>Planctomycetales</taxon>
        <taxon>Planctomycetaceae</taxon>
        <taxon>Thalassoglobus</taxon>
    </lineage>
</organism>
<dbReference type="PANTHER" id="PTHR35340">
    <property type="entry name" value="PQQ ENZYME REPEAT PROTEIN-RELATED"/>
    <property type="match status" value="1"/>
</dbReference>
<evidence type="ECO:0000313" key="2">
    <source>
        <dbReference type="Proteomes" id="UP000317243"/>
    </source>
</evidence>
<dbReference type="InterPro" id="IPR010262">
    <property type="entry name" value="Arylsulfotransferase_bact"/>
</dbReference>
<keyword evidence="1" id="KW-0808">Transferase</keyword>
<sequence length="596" mass="68079">MAEPFHTKFSECVRVFLGALILIVFSAMETQPVQAENATAGSEPETLFSSAPTIEPNPISRAPLVALIRFETTTPVIPSLVFDDGERTWSRKDVGPVGTKHVIAALGMRPNRYHEIRVVIRDPETEEEQTSDPLIFETPPLPKSFPPIEVLISEPEKMEPGVTLFCPNIWINDRSENQFGFLMALDSAGEVVWYLRSGHRTADVRVLSNGHLLYIHASYRAFLEVDLLGNIVRQWHGERLTDPPNEKSIPVDMDTVHHEIIELPNGNFLTISTILDHFEEFPSNERDPDAPWLPAYAVVDELVEIVPETGEVVWRLPVREFLDPKRYGYMALTGFWKDKYEEKVGEPVYDWSHANAMIYLPEEDAVIVSFRHLDCMIKVFRKTKKIDWIFGDHRGWGEEFQKYLLTPDGSMRWPYHHHAPQLTPQGTVLLYDNGNFRTVPHNEPVPAVHNQSRVVEYKIDEVNRTVEQLWEYDGGPDDQFFCPFYCEADWLPQTGNILVTDGGHIELEDGTPHGIVPAERQWARIFELTRDGEKSEKVFEIKCDSGMGSSLGWSIYRSIRLNDLYDLKVEPQLIDDGIENEAVDDPDVQALPDPPR</sequence>
<dbReference type="GO" id="GO:0047686">
    <property type="term" value="F:arylsulfate sulfotransferase activity"/>
    <property type="evidence" value="ECO:0007669"/>
    <property type="project" value="UniProtKB-EC"/>
</dbReference>
<dbReference type="Pfam" id="PF05935">
    <property type="entry name" value="Arylsulfotrans"/>
    <property type="match status" value="1"/>
</dbReference>
<proteinExistence type="predicted"/>
<accession>A0A5C5X2D6</accession>
<protein>
    <submittedName>
        <fullName evidence="1">Arylsulfate sulfotransferase AssT</fullName>
        <ecNumber evidence="1">2.8.2.22</ecNumber>
    </submittedName>
</protein>
<keyword evidence="2" id="KW-1185">Reference proteome</keyword>
<dbReference type="PANTHER" id="PTHR35340:SF10">
    <property type="entry name" value="CYTOPLASMIC PROTEIN"/>
    <property type="match status" value="1"/>
</dbReference>
<dbReference type="GO" id="GO:0004062">
    <property type="term" value="F:aryl sulfotransferase activity"/>
    <property type="evidence" value="ECO:0007669"/>
    <property type="project" value="InterPro"/>
</dbReference>
<reference evidence="1 2" key="1">
    <citation type="submission" date="2019-02" db="EMBL/GenBank/DDBJ databases">
        <title>Deep-cultivation of Planctomycetes and their phenomic and genomic characterization uncovers novel biology.</title>
        <authorList>
            <person name="Wiegand S."/>
            <person name="Jogler M."/>
            <person name="Boedeker C."/>
            <person name="Pinto D."/>
            <person name="Vollmers J."/>
            <person name="Rivas-Marin E."/>
            <person name="Kohn T."/>
            <person name="Peeters S.H."/>
            <person name="Heuer A."/>
            <person name="Rast P."/>
            <person name="Oberbeckmann S."/>
            <person name="Bunk B."/>
            <person name="Jeske O."/>
            <person name="Meyerdierks A."/>
            <person name="Storesund J.E."/>
            <person name="Kallscheuer N."/>
            <person name="Luecker S."/>
            <person name="Lage O.M."/>
            <person name="Pohl T."/>
            <person name="Merkel B.J."/>
            <person name="Hornburger P."/>
            <person name="Mueller R.-W."/>
            <person name="Bruemmer F."/>
            <person name="Labrenz M."/>
            <person name="Spormann A.M."/>
            <person name="Op Den Camp H."/>
            <person name="Overmann J."/>
            <person name="Amann R."/>
            <person name="Jetten M.S.M."/>
            <person name="Mascher T."/>
            <person name="Medema M.H."/>
            <person name="Devos D.P."/>
            <person name="Kaster A.-K."/>
            <person name="Ovreas L."/>
            <person name="Rohde M."/>
            <person name="Galperin M.Y."/>
            <person name="Jogler C."/>
        </authorList>
    </citation>
    <scope>NUCLEOTIDE SEQUENCE [LARGE SCALE GENOMIC DNA]</scope>
    <source>
        <strain evidence="1 2">KOR42</strain>
    </source>
</reference>
<dbReference type="AlphaFoldDB" id="A0A5C5X2D6"/>
<gene>
    <name evidence="1" type="primary">assT</name>
    <name evidence="1" type="ORF">KOR42_06430</name>
</gene>
<evidence type="ECO:0000313" key="1">
    <source>
        <dbReference type="EMBL" id="TWT57284.1"/>
    </source>
</evidence>
<dbReference type="InterPro" id="IPR053143">
    <property type="entry name" value="Arylsulfate_ST"/>
</dbReference>
<dbReference type="EC" id="2.8.2.22" evidence="1"/>
<dbReference type="Proteomes" id="UP000317243">
    <property type="component" value="Unassembled WGS sequence"/>
</dbReference>
<dbReference type="SUPFAM" id="SSF50998">
    <property type="entry name" value="Quinoprotein alcohol dehydrogenase-like"/>
    <property type="match status" value="1"/>
</dbReference>
<dbReference type="OrthoDB" id="264813at2"/>